<reference evidence="2" key="1">
    <citation type="journal article" date="2023" name="G3 (Bethesda)">
        <title>Genome assembly and association tests identify interacting loci associated with vigor, precocity, and sex in interspecific pistachio rootstocks.</title>
        <authorList>
            <person name="Palmer W."/>
            <person name="Jacygrad E."/>
            <person name="Sagayaradj S."/>
            <person name="Cavanaugh K."/>
            <person name="Han R."/>
            <person name="Bertier L."/>
            <person name="Beede B."/>
            <person name="Kafkas S."/>
            <person name="Golino D."/>
            <person name="Preece J."/>
            <person name="Michelmore R."/>
        </authorList>
    </citation>
    <scope>NUCLEOTIDE SEQUENCE [LARGE SCALE GENOMIC DNA]</scope>
</reference>
<dbReference type="Proteomes" id="UP001163603">
    <property type="component" value="Chromosome 8"/>
</dbReference>
<keyword evidence="2" id="KW-1185">Reference proteome</keyword>
<sequence>MLNSYLILSCSVVTIRSIMALQYIIFQQFSLFLLGTVSVYANFGYPALPNCPNQCGNVTISYPFGIGSGCSKDESFSIICSTSFNPPKPLLTNPQAEILEINLPGGSMRVNSEIYSSCSGLVNISKNLGDNPYLFYSENGNRFTALGCGVQATISENNELIGGCMSICNDESHASSSSSGASCYGITCCQAMIPYGLKNFTLSVSGTNKDGSYETCKYAFLVDQDWFLNQTFSYPFYYMPSDLFPVVLDWKFSANETCKICGPNAICSVNQSCFLLMCQRLCGEPISSTRMHSGDGRRGGIGCVENKQWVRTAIIGASAGLGLLLVILGALWSHKVMKEDRKEELMAVAYIAKRCLYLNGRDRPSMREVAMELEGIMISKGYLSTDQKQDITNAKMLTEIGECSSISTGTYSLMCSESSKDVHSLKLHTI</sequence>
<proteinExistence type="predicted"/>
<comment type="caution">
    <text evidence="1">The sequence shown here is derived from an EMBL/GenBank/DDBJ whole genome shotgun (WGS) entry which is preliminary data.</text>
</comment>
<gene>
    <name evidence="1" type="ORF">Pint_14083</name>
</gene>
<evidence type="ECO:0000313" key="2">
    <source>
        <dbReference type="Proteomes" id="UP001163603"/>
    </source>
</evidence>
<evidence type="ECO:0000313" key="1">
    <source>
        <dbReference type="EMBL" id="KAJ0030541.1"/>
    </source>
</evidence>
<name>A0ACC0Y5I2_9ROSI</name>
<organism evidence="1 2">
    <name type="scientific">Pistacia integerrima</name>
    <dbReference type="NCBI Taxonomy" id="434235"/>
    <lineage>
        <taxon>Eukaryota</taxon>
        <taxon>Viridiplantae</taxon>
        <taxon>Streptophyta</taxon>
        <taxon>Embryophyta</taxon>
        <taxon>Tracheophyta</taxon>
        <taxon>Spermatophyta</taxon>
        <taxon>Magnoliopsida</taxon>
        <taxon>eudicotyledons</taxon>
        <taxon>Gunneridae</taxon>
        <taxon>Pentapetalae</taxon>
        <taxon>rosids</taxon>
        <taxon>malvids</taxon>
        <taxon>Sapindales</taxon>
        <taxon>Anacardiaceae</taxon>
        <taxon>Pistacia</taxon>
    </lineage>
</organism>
<dbReference type="EMBL" id="CM047743">
    <property type="protein sequence ID" value="KAJ0030541.1"/>
    <property type="molecule type" value="Genomic_DNA"/>
</dbReference>
<protein>
    <submittedName>
        <fullName evidence="1">Uncharacterized protein</fullName>
    </submittedName>
</protein>
<accession>A0ACC0Y5I2</accession>